<dbReference type="InterPro" id="IPR011006">
    <property type="entry name" value="CheY-like_superfamily"/>
</dbReference>
<evidence type="ECO:0000256" key="5">
    <source>
        <dbReference type="ARBA" id="ARBA00023125"/>
    </source>
</evidence>
<evidence type="ECO:0000256" key="3">
    <source>
        <dbReference type="ARBA" id="ARBA00023012"/>
    </source>
</evidence>
<keyword evidence="11" id="KW-1185">Reference proteome</keyword>
<evidence type="ECO:0000259" key="9">
    <source>
        <dbReference type="PROSITE" id="PS50110"/>
    </source>
</evidence>
<keyword evidence="3" id="KW-0902">Two-component regulatory system</keyword>
<reference evidence="10 11" key="1">
    <citation type="submission" date="2020-11" db="EMBL/GenBank/DDBJ databases">
        <title>Fusibacter basophilias sp. nov.</title>
        <authorList>
            <person name="Qiu D."/>
        </authorList>
    </citation>
    <scope>NUCLEOTIDE SEQUENCE [LARGE SCALE GENOMIC DNA]</scope>
    <source>
        <strain evidence="10 11">Q10-2</strain>
    </source>
</reference>
<comment type="function">
    <text evidence="7">May play the central regulatory role in sporulation. It may be an element of the effector pathway responsible for the activation of sporulation genes in response to nutritional stress. Spo0A may act in concert with spo0H (a sigma factor) to control the expression of some genes that are critical to the sporulation process.</text>
</comment>
<dbReference type="SUPFAM" id="SSF52172">
    <property type="entry name" value="CheY-like"/>
    <property type="match status" value="1"/>
</dbReference>
<comment type="caution">
    <text evidence="10">The sequence shown here is derived from an EMBL/GenBank/DDBJ whole genome shotgun (WGS) entry which is preliminary data.</text>
</comment>
<keyword evidence="2 8" id="KW-0597">Phosphoprotein</keyword>
<feature type="domain" description="Response regulatory" evidence="9">
    <location>
        <begin position="3"/>
        <end position="117"/>
    </location>
</feature>
<evidence type="ECO:0000256" key="8">
    <source>
        <dbReference type="PROSITE-ProRule" id="PRU00169"/>
    </source>
</evidence>
<organism evidence="10 11">
    <name type="scientific">Fusibacter ferrireducens</name>
    <dbReference type="NCBI Taxonomy" id="2785058"/>
    <lineage>
        <taxon>Bacteria</taxon>
        <taxon>Bacillati</taxon>
        <taxon>Bacillota</taxon>
        <taxon>Clostridia</taxon>
        <taxon>Eubacteriales</taxon>
        <taxon>Eubacteriales Family XII. Incertae Sedis</taxon>
        <taxon>Fusibacter</taxon>
    </lineage>
</organism>
<feature type="modified residue" description="4-aspartylphosphate" evidence="8">
    <location>
        <position position="52"/>
    </location>
</feature>
<evidence type="ECO:0000256" key="2">
    <source>
        <dbReference type="ARBA" id="ARBA00022553"/>
    </source>
</evidence>
<evidence type="ECO:0000256" key="7">
    <source>
        <dbReference type="ARBA" id="ARBA00024867"/>
    </source>
</evidence>
<dbReference type="EMBL" id="JADKNH010000001">
    <property type="protein sequence ID" value="MBF4691625.1"/>
    <property type="molecule type" value="Genomic_DNA"/>
</dbReference>
<proteinExistence type="predicted"/>
<name>A0ABR9ZME7_9FIRM</name>
<dbReference type="InterPro" id="IPR039420">
    <property type="entry name" value="WalR-like"/>
</dbReference>
<sequence length="160" mass="18000">MYKILIVEDDLLLNKTLAYNLAADGFDVVSAYSCASALQQLRKSQFDLALLDINLPDGSGLDLCRTIKSQYADTYSLFLTANDQERDMIKGYEAGGFDYITKPFSIAVLCKKIAALFETMHKQSPKHDLYYDGILKIDFSEQIAQHYPVNMSFQSCAQLV</sequence>
<keyword evidence="5" id="KW-0238">DNA-binding</keyword>
<dbReference type="SMART" id="SM00448">
    <property type="entry name" value="REC"/>
    <property type="match status" value="1"/>
</dbReference>
<evidence type="ECO:0000256" key="1">
    <source>
        <dbReference type="ARBA" id="ARBA00018672"/>
    </source>
</evidence>
<dbReference type="Gene3D" id="3.40.50.2300">
    <property type="match status" value="1"/>
</dbReference>
<evidence type="ECO:0000256" key="6">
    <source>
        <dbReference type="ARBA" id="ARBA00023163"/>
    </source>
</evidence>
<accession>A0ABR9ZME7</accession>
<dbReference type="RefSeq" id="WP_194699871.1">
    <property type="nucleotide sequence ID" value="NZ_JADKNH010000001.1"/>
</dbReference>
<evidence type="ECO:0000313" key="10">
    <source>
        <dbReference type="EMBL" id="MBF4691625.1"/>
    </source>
</evidence>
<dbReference type="Pfam" id="PF00072">
    <property type="entry name" value="Response_reg"/>
    <property type="match status" value="1"/>
</dbReference>
<protein>
    <recommendedName>
        <fullName evidence="1">Stage 0 sporulation protein A homolog</fullName>
    </recommendedName>
</protein>
<keyword evidence="4" id="KW-0805">Transcription regulation</keyword>
<evidence type="ECO:0000256" key="4">
    <source>
        <dbReference type="ARBA" id="ARBA00023015"/>
    </source>
</evidence>
<dbReference type="InterPro" id="IPR001789">
    <property type="entry name" value="Sig_transdc_resp-reg_receiver"/>
</dbReference>
<gene>
    <name evidence="10" type="ORF">ISU02_00770</name>
</gene>
<dbReference type="PANTHER" id="PTHR48111">
    <property type="entry name" value="REGULATOR OF RPOS"/>
    <property type="match status" value="1"/>
</dbReference>
<dbReference type="CDD" id="cd17574">
    <property type="entry name" value="REC_OmpR"/>
    <property type="match status" value="1"/>
</dbReference>
<keyword evidence="6" id="KW-0804">Transcription</keyword>
<dbReference type="PANTHER" id="PTHR48111:SF40">
    <property type="entry name" value="PHOSPHATE REGULON TRANSCRIPTIONAL REGULATORY PROTEIN PHOB"/>
    <property type="match status" value="1"/>
</dbReference>
<evidence type="ECO:0000313" key="11">
    <source>
        <dbReference type="Proteomes" id="UP000614200"/>
    </source>
</evidence>
<dbReference type="Proteomes" id="UP000614200">
    <property type="component" value="Unassembled WGS sequence"/>
</dbReference>
<dbReference type="PROSITE" id="PS50110">
    <property type="entry name" value="RESPONSE_REGULATORY"/>
    <property type="match status" value="1"/>
</dbReference>